<keyword evidence="17" id="KW-1185">Reference proteome</keyword>
<dbReference type="SMART" id="SM00369">
    <property type="entry name" value="LRR_TYP"/>
    <property type="match status" value="7"/>
</dbReference>
<dbReference type="PANTHER" id="PTHR48052">
    <property type="entry name" value="UNNAMED PRODUCT"/>
    <property type="match status" value="1"/>
</dbReference>
<reference evidence="17" key="2">
    <citation type="journal article" date="2017" name="J. Anim. Genet.">
        <title>Multiple reference genome sequences of hot pepper reveal the massive evolution of plant disease resistance genes by retroduplication.</title>
        <authorList>
            <person name="Kim S."/>
            <person name="Park J."/>
            <person name="Yeom S.-I."/>
            <person name="Kim Y.-M."/>
            <person name="Seo E."/>
            <person name="Kim K.-T."/>
            <person name="Kim M.-S."/>
            <person name="Lee J.M."/>
            <person name="Cheong K."/>
            <person name="Shin H.-S."/>
            <person name="Kim S.-B."/>
            <person name="Han K."/>
            <person name="Lee J."/>
            <person name="Park M."/>
            <person name="Lee H.-A."/>
            <person name="Lee H.-Y."/>
            <person name="Lee Y."/>
            <person name="Oh S."/>
            <person name="Lee J.H."/>
            <person name="Choi E."/>
            <person name="Choi E."/>
            <person name="Lee S.E."/>
            <person name="Jeon J."/>
            <person name="Kim H."/>
            <person name="Choi G."/>
            <person name="Song H."/>
            <person name="Lee J."/>
            <person name="Lee S.-C."/>
            <person name="Kwon J.-K."/>
            <person name="Lee H.-Y."/>
            <person name="Koo N."/>
            <person name="Hong Y."/>
            <person name="Kim R.W."/>
            <person name="Kang W.-H."/>
            <person name="Huh J.H."/>
            <person name="Kang B.-C."/>
            <person name="Yang T.-J."/>
            <person name="Lee Y.-H."/>
            <person name="Bennetzen J.L."/>
            <person name="Choi D."/>
        </authorList>
    </citation>
    <scope>NUCLEOTIDE SEQUENCE [LARGE SCALE GENOMIC DNA]</scope>
    <source>
        <strain evidence="17">cv. PBC81</strain>
    </source>
</reference>
<dbReference type="OrthoDB" id="676979at2759"/>
<dbReference type="SUPFAM" id="SSF52047">
    <property type="entry name" value="RNI-like"/>
    <property type="match status" value="1"/>
</dbReference>
<keyword evidence="10" id="KW-0675">Receptor</keyword>
<dbReference type="EMBL" id="MLFT02000001">
    <property type="protein sequence ID" value="PHT60420.1"/>
    <property type="molecule type" value="Genomic_DNA"/>
</dbReference>
<evidence type="ECO:0000256" key="3">
    <source>
        <dbReference type="ARBA" id="ARBA00022475"/>
    </source>
</evidence>
<keyword evidence="11" id="KW-0325">Glycoprotein</keyword>
<evidence type="ECO:0000256" key="12">
    <source>
        <dbReference type="SAM" id="MobiDB-lite"/>
    </source>
</evidence>
<name>A0A2G2XSI6_CAPBA</name>
<dbReference type="GO" id="GO:0005886">
    <property type="term" value="C:plasma membrane"/>
    <property type="evidence" value="ECO:0007669"/>
    <property type="project" value="UniProtKB-SubCell"/>
</dbReference>
<evidence type="ECO:0000256" key="10">
    <source>
        <dbReference type="ARBA" id="ARBA00023170"/>
    </source>
</evidence>
<evidence type="ECO:0000256" key="2">
    <source>
        <dbReference type="ARBA" id="ARBA00009592"/>
    </source>
</evidence>
<dbReference type="AlphaFoldDB" id="A0A2G2XSI6"/>
<evidence type="ECO:0000256" key="8">
    <source>
        <dbReference type="ARBA" id="ARBA00022989"/>
    </source>
</evidence>
<keyword evidence="7" id="KW-0677">Repeat</keyword>
<dbReference type="Gene3D" id="3.80.10.10">
    <property type="entry name" value="Ribonuclease Inhibitor"/>
    <property type="match status" value="5"/>
</dbReference>
<dbReference type="InterPro" id="IPR032675">
    <property type="entry name" value="LRR_dom_sf"/>
</dbReference>
<protein>
    <recommendedName>
        <fullName evidence="15">Leucine-rich repeat-containing N-terminal plant-type domain-containing protein</fullName>
    </recommendedName>
</protein>
<evidence type="ECO:0000256" key="1">
    <source>
        <dbReference type="ARBA" id="ARBA00004251"/>
    </source>
</evidence>
<dbReference type="GO" id="GO:0050832">
    <property type="term" value="P:defense response to fungus"/>
    <property type="evidence" value="ECO:0007669"/>
    <property type="project" value="UniProtKB-ARBA"/>
</dbReference>
<dbReference type="FunFam" id="3.80.10.10:FF:000111">
    <property type="entry name" value="LRR receptor-like serine/threonine-protein kinase ERECTA"/>
    <property type="match status" value="1"/>
</dbReference>
<feature type="domain" description="Leucine-rich repeat-containing N-terminal plant-type" evidence="15">
    <location>
        <begin position="31"/>
        <end position="78"/>
    </location>
</feature>
<comment type="subcellular location">
    <subcellularLocation>
        <location evidence="1">Cell membrane</location>
        <topology evidence="1">Single-pass type I membrane protein</topology>
    </subcellularLocation>
</comment>
<comment type="similarity">
    <text evidence="2">Belongs to the RLP family.</text>
</comment>
<keyword evidence="9 13" id="KW-0472">Membrane</keyword>
<keyword evidence="4" id="KW-0433">Leucine-rich repeat</keyword>
<evidence type="ECO:0000256" key="7">
    <source>
        <dbReference type="ARBA" id="ARBA00022737"/>
    </source>
</evidence>
<evidence type="ECO:0000256" key="9">
    <source>
        <dbReference type="ARBA" id="ARBA00023136"/>
    </source>
</evidence>
<feature type="transmembrane region" description="Helical" evidence="13">
    <location>
        <begin position="779"/>
        <end position="803"/>
    </location>
</feature>
<gene>
    <name evidence="16" type="ORF">CQW23_02783</name>
</gene>
<dbReference type="FunFam" id="3.80.10.10:FF:000095">
    <property type="entry name" value="LRR receptor-like serine/threonine-protein kinase GSO1"/>
    <property type="match status" value="2"/>
</dbReference>
<evidence type="ECO:0000256" key="14">
    <source>
        <dbReference type="SAM" id="SignalP"/>
    </source>
</evidence>
<comment type="caution">
    <text evidence="16">The sequence shown here is derived from an EMBL/GenBank/DDBJ whole genome shotgun (WGS) entry which is preliminary data.</text>
</comment>
<evidence type="ECO:0000313" key="17">
    <source>
        <dbReference type="Proteomes" id="UP000224567"/>
    </source>
</evidence>
<feature type="chain" id="PRO_5013827944" description="Leucine-rich repeat-containing N-terminal plant-type domain-containing protein" evidence="14">
    <location>
        <begin position="23"/>
        <end position="829"/>
    </location>
</feature>
<reference evidence="16 17" key="1">
    <citation type="journal article" date="2017" name="Genome Biol.">
        <title>New reference genome sequences of hot pepper reveal the massive evolution of plant disease-resistance genes by retroduplication.</title>
        <authorList>
            <person name="Kim S."/>
            <person name="Park J."/>
            <person name="Yeom S.I."/>
            <person name="Kim Y.M."/>
            <person name="Seo E."/>
            <person name="Kim K.T."/>
            <person name="Kim M.S."/>
            <person name="Lee J.M."/>
            <person name="Cheong K."/>
            <person name="Shin H.S."/>
            <person name="Kim S.B."/>
            <person name="Han K."/>
            <person name="Lee J."/>
            <person name="Park M."/>
            <person name="Lee H.A."/>
            <person name="Lee H.Y."/>
            <person name="Lee Y."/>
            <person name="Oh S."/>
            <person name="Lee J.H."/>
            <person name="Choi E."/>
            <person name="Choi E."/>
            <person name="Lee S.E."/>
            <person name="Jeon J."/>
            <person name="Kim H."/>
            <person name="Choi G."/>
            <person name="Song H."/>
            <person name="Lee J."/>
            <person name="Lee S.C."/>
            <person name="Kwon J.K."/>
            <person name="Lee H.Y."/>
            <person name="Koo N."/>
            <person name="Hong Y."/>
            <person name="Kim R.W."/>
            <person name="Kang W.H."/>
            <person name="Huh J.H."/>
            <person name="Kang B.C."/>
            <person name="Yang T.J."/>
            <person name="Lee Y.H."/>
            <person name="Bennetzen J.L."/>
            <person name="Choi D."/>
        </authorList>
    </citation>
    <scope>NUCLEOTIDE SEQUENCE [LARGE SCALE GENOMIC DNA]</scope>
    <source>
        <strain evidence="17">cv. PBC81</strain>
    </source>
</reference>
<organism evidence="16 17">
    <name type="scientific">Capsicum baccatum</name>
    <name type="common">Peruvian pepper</name>
    <dbReference type="NCBI Taxonomy" id="33114"/>
    <lineage>
        <taxon>Eukaryota</taxon>
        <taxon>Viridiplantae</taxon>
        <taxon>Streptophyta</taxon>
        <taxon>Embryophyta</taxon>
        <taxon>Tracheophyta</taxon>
        <taxon>Spermatophyta</taxon>
        <taxon>Magnoliopsida</taxon>
        <taxon>eudicotyledons</taxon>
        <taxon>Gunneridae</taxon>
        <taxon>Pentapetalae</taxon>
        <taxon>asterids</taxon>
        <taxon>lamiids</taxon>
        <taxon>Solanales</taxon>
        <taxon>Solanaceae</taxon>
        <taxon>Solanoideae</taxon>
        <taxon>Capsiceae</taxon>
        <taxon>Capsicum</taxon>
    </lineage>
</organism>
<dbReference type="Pfam" id="PF08263">
    <property type="entry name" value="LRRNT_2"/>
    <property type="match status" value="1"/>
</dbReference>
<dbReference type="Proteomes" id="UP000224567">
    <property type="component" value="Unassembled WGS sequence"/>
</dbReference>
<keyword evidence="8 13" id="KW-1133">Transmembrane helix</keyword>
<keyword evidence="5 13" id="KW-0812">Transmembrane</keyword>
<dbReference type="InterPro" id="IPR003591">
    <property type="entry name" value="Leu-rich_rpt_typical-subtyp"/>
</dbReference>
<evidence type="ECO:0000313" key="16">
    <source>
        <dbReference type="EMBL" id="PHT60420.1"/>
    </source>
</evidence>
<keyword evidence="3" id="KW-1003">Cell membrane</keyword>
<evidence type="ECO:0000256" key="5">
    <source>
        <dbReference type="ARBA" id="ARBA00022692"/>
    </source>
</evidence>
<accession>A0A2G2XSI6</accession>
<dbReference type="Pfam" id="PF00560">
    <property type="entry name" value="LRR_1"/>
    <property type="match status" value="1"/>
</dbReference>
<dbReference type="InterPro" id="IPR001611">
    <property type="entry name" value="Leu-rich_rpt"/>
</dbReference>
<feature type="signal peptide" evidence="14">
    <location>
        <begin position="1"/>
        <end position="22"/>
    </location>
</feature>
<evidence type="ECO:0000256" key="13">
    <source>
        <dbReference type="SAM" id="Phobius"/>
    </source>
</evidence>
<keyword evidence="6 14" id="KW-0732">Signal</keyword>
<evidence type="ECO:0000256" key="11">
    <source>
        <dbReference type="ARBA" id="ARBA00023180"/>
    </source>
</evidence>
<evidence type="ECO:0000259" key="15">
    <source>
        <dbReference type="Pfam" id="PF08263"/>
    </source>
</evidence>
<sequence length="829" mass="92166">MGCVKLVLFLMLYTFLCQLAFSSSLPHLCPKHQALALLQFEHMFTINPNASSGSCYEDTTLSWNKSTDCCSWNGVHCDEMTGQVIELDLRCSGLQGKFHTNSSLFQLSGLKRLDLSYNDFSGSLISAKFGELSSLTHLNVLYSSFTGVIPAEISHLSKLQVLSISTDKSYRLRLEPYNFELLLKNLTQLRVLQLGSVNISSTIPLNFSSYLTSLWLPRTELRGVLPESVFHLSNLEYLSLSDNPQLTVRFPMSIWNSSASLVKLYLSGVNFTGRIPESFSHLTSLTYLDLSSANLSGPIPKPLWNLTNIELLYLDNNNFDGQLEGLSFNRSWTQLESLDISFNSLTGPIPSNVSGLQDLQLLILSSNYLNGTIPSWIFSLPSLMHLDLSNNSFSGKIHEFKSNNKVYFVSVKHNQLQGPIPKSLLDLQYLQFLILSQNNFSGQIPSTVCNLKTLGLLNLGSNNLEGTIPQCLGQMSRVSRLDLSNNCLSGTINTTFSIGNQLKIIKLHGNKLQGKVPPSLINCRNLEFLDLGNNELNDTFPIWLGGLPDLKILSLRSNKLHGPISDSRTDLFAQIRVIDLSFNEFSGDLPVSLFENFQAMKIIGENNGTREYVAHTNTAVDPFSLIVTTKGLDLELPRVLSTYIIINLSWNRFEGHIPSVIGDLVGLRALNLSHNVLEGVIPASLQHLSVLESLDLSSNKIGGEILQQLASLTFLAVLNLSHNHLVGCIPKGKQFDTFENSSYRGNDGLRGLPLSKDCGGDDGVPLDDEEEEEEEGDLISWQAVLMGFGCGLVIGLSIIYIMLSTHYPKWFSRMVVKFERRIATRMKRY</sequence>
<feature type="region of interest" description="Disordered" evidence="12">
    <location>
        <begin position="749"/>
        <end position="771"/>
    </location>
</feature>
<evidence type="ECO:0000256" key="4">
    <source>
        <dbReference type="ARBA" id="ARBA00022614"/>
    </source>
</evidence>
<evidence type="ECO:0000256" key="6">
    <source>
        <dbReference type="ARBA" id="ARBA00022729"/>
    </source>
</evidence>
<dbReference type="Pfam" id="PF13855">
    <property type="entry name" value="LRR_8"/>
    <property type="match status" value="4"/>
</dbReference>
<proteinExistence type="inferred from homology"/>
<dbReference type="PANTHER" id="PTHR48052:SF85">
    <property type="entry name" value="LEUCINE-RICH REPEAT-CONTAINING N-TERMINAL PLANT-TYPE DOMAIN-CONTAINING PROTEIN"/>
    <property type="match status" value="1"/>
</dbReference>
<dbReference type="SUPFAM" id="SSF52058">
    <property type="entry name" value="L domain-like"/>
    <property type="match status" value="1"/>
</dbReference>
<dbReference type="InterPro" id="IPR013210">
    <property type="entry name" value="LRR_N_plant-typ"/>
</dbReference>